<reference evidence="8 9" key="1">
    <citation type="submission" date="2016-06" db="EMBL/GenBank/DDBJ databases">
        <title>Draft genome sequence of Flavobacterium succinicans strain DD5b.</title>
        <authorList>
            <person name="Poehlein A."/>
            <person name="Daniel R."/>
            <person name="Simeonova D.D."/>
        </authorList>
    </citation>
    <scope>NUCLEOTIDE SEQUENCE [LARGE SCALE GENOMIC DNA]</scope>
    <source>
        <strain evidence="8 9">DD5b</strain>
    </source>
</reference>
<dbReference type="Proteomes" id="UP000093807">
    <property type="component" value="Unassembled WGS sequence"/>
</dbReference>
<feature type="transmembrane region" description="Helical" evidence="6">
    <location>
        <begin position="32"/>
        <end position="52"/>
    </location>
</feature>
<evidence type="ECO:0000313" key="9">
    <source>
        <dbReference type="Proteomes" id="UP000093807"/>
    </source>
</evidence>
<evidence type="ECO:0000259" key="7">
    <source>
        <dbReference type="Pfam" id="PF02706"/>
    </source>
</evidence>
<dbReference type="InterPro" id="IPR003856">
    <property type="entry name" value="LPS_length_determ_N"/>
</dbReference>
<organism evidence="8 9">
    <name type="scientific">Flavobacterium succinicans</name>
    <dbReference type="NCBI Taxonomy" id="29536"/>
    <lineage>
        <taxon>Bacteria</taxon>
        <taxon>Pseudomonadati</taxon>
        <taxon>Bacteroidota</taxon>
        <taxon>Flavobacteriia</taxon>
        <taxon>Flavobacteriales</taxon>
        <taxon>Flavobacteriaceae</taxon>
        <taxon>Flavobacterium</taxon>
    </lineage>
</organism>
<evidence type="ECO:0000256" key="3">
    <source>
        <dbReference type="ARBA" id="ARBA00022692"/>
    </source>
</evidence>
<keyword evidence="9" id="KW-1185">Reference proteome</keyword>
<keyword evidence="2" id="KW-1003">Cell membrane</keyword>
<dbReference type="RefSeq" id="WP_064716149.1">
    <property type="nucleotide sequence ID" value="NZ_JMTM01000065.1"/>
</dbReference>
<gene>
    <name evidence="8" type="ORF">FLB_23690</name>
</gene>
<dbReference type="AlphaFoldDB" id="A0A199XN15"/>
<keyword evidence="5 6" id="KW-0472">Membrane</keyword>
<dbReference type="OrthoDB" id="745212at2"/>
<sequence length="359" mass="39581">MEQNIPNHNDEISLKELLEKGKEWYDYLLSQWKIIVLAGLVGAVLGLTYSFIKKPIYTATLSFALEDEKSGGGGLGSALGLASSLGLDLGGGGGSMFSGSNLTELFKSRAMVEKTLLSTVPDANGKPITLAELYIQNNEWRDKWEGKPKFEKIQFLPNVKRTYFTRVHDSILGVMYDELSKTSLSVAQKDKKIAIINIDVNDKNELFAKQFCESLAKTVSDFYVTTKSKKAKMNMDILVRQTDSIRGELNGAITGVAVANDNTFNLNPALNVRRAPSARRQVDVQANTAILTELVKQTELAKVTLRKETPLIQVIDRPILPLKKEKFGKAKGLVLGGFLAGFLAVLGLIVRRLFKQLAL</sequence>
<comment type="subcellular location">
    <subcellularLocation>
        <location evidence="1">Cell membrane</location>
        <topology evidence="1">Multi-pass membrane protein</topology>
    </subcellularLocation>
</comment>
<feature type="transmembrane region" description="Helical" evidence="6">
    <location>
        <begin position="333"/>
        <end position="354"/>
    </location>
</feature>
<evidence type="ECO:0000313" key="8">
    <source>
        <dbReference type="EMBL" id="OAZ03123.1"/>
    </source>
</evidence>
<evidence type="ECO:0000256" key="1">
    <source>
        <dbReference type="ARBA" id="ARBA00004651"/>
    </source>
</evidence>
<proteinExistence type="predicted"/>
<dbReference type="Pfam" id="PF02706">
    <property type="entry name" value="Wzz"/>
    <property type="match status" value="1"/>
</dbReference>
<dbReference type="EMBL" id="JMTM01000065">
    <property type="protein sequence ID" value="OAZ03123.1"/>
    <property type="molecule type" value="Genomic_DNA"/>
</dbReference>
<feature type="domain" description="Polysaccharide chain length determinant N-terminal" evidence="7">
    <location>
        <begin position="26"/>
        <end position="115"/>
    </location>
</feature>
<comment type="caution">
    <text evidence="8">The sequence shown here is derived from an EMBL/GenBank/DDBJ whole genome shotgun (WGS) entry which is preliminary data.</text>
</comment>
<protein>
    <submittedName>
        <fullName evidence="8">Chain length determinant protein</fullName>
    </submittedName>
</protein>
<evidence type="ECO:0000256" key="2">
    <source>
        <dbReference type="ARBA" id="ARBA00022475"/>
    </source>
</evidence>
<dbReference type="InterPro" id="IPR050445">
    <property type="entry name" value="Bact_polysacc_biosynth/exp"/>
</dbReference>
<dbReference type="PATRIC" id="fig|29536.5.peg.2468"/>
<keyword evidence="3 6" id="KW-0812">Transmembrane</keyword>
<name>A0A199XN15_9FLAO</name>
<evidence type="ECO:0000256" key="5">
    <source>
        <dbReference type="ARBA" id="ARBA00023136"/>
    </source>
</evidence>
<keyword evidence="4 6" id="KW-1133">Transmembrane helix</keyword>
<evidence type="ECO:0000256" key="4">
    <source>
        <dbReference type="ARBA" id="ARBA00022989"/>
    </source>
</evidence>
<evidence type="ECO:0000256" key="6">
    <source>
        <dbReference type="SAM" id="Phobius"/>
    </source>
</evidence>
<accession>A0A199XN15</accession>
<dbReference type="PANTHER" id="PTHR32309:SF31">
    <property type="entry name" value="CAPSULAR EXOPOLYSACCHARIDE FAMILY"/>
    <property type="match status" value="1"/>
</dbReference>
<dbReference type="PANTHER" id="PTHR32309">
    <property type="entry name" value="TYROSINE-PROTEIN KINASE"/>
    <property type="match status" value="1"/>
</dbReference>
<dbReference type="GO" id="GO:0005886">
    <property type="term" value="C:plasma membrane"/>
    <property type="evidence" value="ECO:0007669"/>
    <property type="project" value="UniProtKB-SubCell"/>
</dbReference>